<accession>C4XKX6</accession>
<dbReference type="EMBL" id="AP010904">
    <property type="protein sequence ID" value="BAH74515.1"/>
    <property type="molecule type" value="Genomic_DNA"/>
</dbReference>
<feature type="region of interest" description="Disordered" evidence="1">
    <location>
        <begin position="86"/>
        <end position="135"/>
    </location>
</feature>
<feature type="region of interest" description="Disordered" evidence="1">
    <location>
        <begin position="1"/>
        <end position="46"/>
    </location>
</feature>
<reference evidence="2 3" key="1">
    <citation type="journal article" date="2009" name="Genome Res.">
        <title>Whole genome sequence of Desulfovibrio magneticus strain RS-1 revealed common gene clusters in magnetotactic bacteria.</title>
        <authorList>
            <person name="Nakazawa H."/>
            <person name="Arakaki A."/>
            <person name="Narita-Yamada S."/>
            <person name="Yashiro I."/>
            <person name="Jinno K."/>
            <person name="Aoki N."/>
            <person name="Tsuruyama A."/>
            <person name="Okamura Y."/>
            <person name="Tanikawa S."/>
            <person name="Fujita N."/>
            <person name="Takeyama H."/>
            <person name="Matsunaga T."/>
        </authorList>
    </citation>
    <scope>NUCLEOTIDE SEQUENCE [LARGE SCALE GENOMIC DNA]</scope>
    <source>
        <strain evidence="3">ATCC 700980 / DSM 13731 / RS-1</strain>
    </source>
</reference>
<gene>
    <name evidence="2" type="ordered locus">DMR_10230</name>
</gene>
<evidence type="ECO:0000256" key="1">
    <source>
        <dbReference type="SAM" id="MobiDB-lite"/>
    </source>
</evidence>
<dbReference type="KEGG" id="dma:DMR_10230"/>
<name>C4XKX6_SOLM1</name>
<dbReference type="AlphaFoldDB" id="C4XKX6"/>
<evidence type="ECO:0000313" key="2">
    <source>
        <dbReference type="EMBL" id="BAH74515.1"/>
    </source>
</evidence>
<keyword evidence="3" id="KW-1185">Reference proteome</keyword>
<protein>
    <submittedName>
        <fullName evidence="2">Uncharacterized protein</fullName>
    </submittedName>
</protein>
<feature type="compositionally biased region" description="Basic and acidic residues" evidence="1">
    <location>
        <begin position="18"/>
        <end position="45"/>
    </location>
</feature>
<proteinExistence type="predicted"/>
<organism evidence="2 3">
    <name type="scientific">Solidesulfovibrio magneticus (strain ATCC 700980 / DSM 13731 / RS-1)</name>
    <name type="common">Desulfovibrio magneticus</name>
    <dbReference type="NCBI Taxonomy" id="573370"/>
    <lineage>
        <taxon>Bacteria</taxon>
        <taxon>Pseudomonadati</taxon>
        <taxon>Thermodesulfobacteriota</taxon>
        <taxon>Desulfovibrionia</taxon>
        <taxon>Desulfovibrionales</taxon>
        <taxon>Desulfovibrionaceae</taxon>
        <taxon>Solidesulfovibrio</taxon>
    </lineage>
</organism>
<evidence type="ECO:0000313" key="3">
    <source>
        <dbReference type="Proteomes" id="UP000009071"/>
    </source>
</evidence>
<feature type="compositionally biased region" description="Basic and acidic residues" evidence="1">
    <location>
        <begin position="95"/>
        <end position="104"/>
    </location>
</feature>
<dbReference type="Proteomes" id="UP000009071">
    <property type="component" value="Chromosome"/>
</dbReference>
<feature type="compositionally biased region" description="Low complexity" evidence="1">
    <location>
        <begin position="7"/>
        <end position="16"/>
    </location>
</feature>
<dbReference type="HOGENOM" id="CLU_1882398_0_0_7"/>
<sequence>MNRTSLGVQDQDQGQVRQECRRDQKDSQPSDLPPKLKSETTREAHCPMGQGLKLRVSSVWGPGHGGGGVVRTAATGNGHWAEAGISWVSGPWGDKGGRPWEKPQEGGLGAIPEVSGEGVQPQIPPRGAGTICSAR</sequence>